<evidence type="ECO:0000313" key="2">
    <source>
        <dbReference type="Proteomes" id="UP001596333"/>
    </source>
</evidence>
<dbReference type="EMBL" id="JBHSXI010000012">
    <property type="protein sequence ID" value="MFC6889448.1"/>
    <property type="molecule type" value="Genomic_DNA"/>
</dbReference>
<comment type="caution">
    <text evidence="1">The sequence shown here is derived from an EMBL/GenBank/DDBJ whole genome shotgun (WGS) entry which is preliminary data.</text>
</comment>
<dbReference type="Proteomes" id="UP001596333">
    <property type="component" value="Unassembled WGS sequence"/>
</dbReference>
<reference evidence="1 2" key="1">
    <citation type="journal article" date="2019" name="Int. J. Syst. Evol. Microbiol.">
        <title>The Global Catalogue of Microorganisms (GCM) 10K type strain sequencing project: providing services to taxonomists for standard genome sequencing and annotation.</title>
        <authorList>
            <consortium name="The Broad Institute Genomics Platform"/>
            <consortium name="The Broad Institute Genome Sequencing Center for Infectious Disease"/>
            <person name="Wu L."/>
            <person name="Ma J."/>
        </authorList>
    </citation>
    <scope>NUCLEOTIDE SEQUENCE [LARGE SCALE GENOMIC DNA]</scope>
    <source>
        <strain evidence="1 2">Y73</strain>
    </source>
</reference>
<proteinExistence type="predicted"/>
<evidence type="ECO:0000313" key="1">
    <source>
        <dbReference type="EMBL" id="MFC6889448.1"/>
    </source>
</evidence>
<organism evidence="1 2">
    <name type="scientific">Halorubrum trueperi</name>
    <dbReference type="NCBI Taxonomy" id="2004704"/>
    <lineage>
        <taxon>Archaea</taxon>
        <taxon>Methanobacteriati</taxon>
        <taxon>Methanobacteriota</taxon>
        <taxon>Stenosarchaea group</taxon>
        <taxon>Halobacteria</taxon>
        <taxon>Halobacteriales</taxon>
        <taxon>Haloferacaceae</taxon>
        <taxon>Halorubrum</taxon>
    </lineage>
</organism>
<dbReference type="RefSeq" id="WP_379768274.1">
    <property type="nucleotide sequence ID" value="NZ_JBHSXI010000012.1"/>
</dbReference>
<protein>
    <submittedName>
        <fullName evidence="1">Uncharacterized protein</fullName>
    </submittedName>
</protein>
<sequence length="292" mass="30804">MAVPTERDSDVTVRIATDGKPSVRDGIASERVVSVLFCTGIEEWRRGWNRRASGAPTREAIVSAGDNTRGTGVTTQVVPDRQLAYTVLGASADTERVLDAVSEYLGGGGSAPSVVIDDVGPLLSDRGISSVEALVEGIGARLAESVGRVVIGCSFGSETAAGVVSTFDPTVDIGRIEHPVVEVIEQLRRDDPTTFGYLRRHWSEARDGIEACDRNYPQSKQVHAVLSDPETSPRTLGAALSGLVTVGVLDTWGETVGSTRYDLTAYDPGRMWAVGAAFESGSIGDGDEPLGV</sequence>
<keyword evidence="2" id="KW-1185">Reference proteome</keyword>
<dbReference type="AlphaFoldDB" id="A0ABD5UJW5"/>
<accession>A0ABD5UJW5</accession>
<gene>
    <name evidence="1" type="ORF">ACFQEY_10535</name>
</gene>
<name>A0ABD5UJW5_9EURY</name>